<evidence type="ECO:0000313" key="3">
    <source>
        <dbReference type="Proteomes" id="UP000287651"/>
    </source>
</evidence>
<accession>A0A427A275</accession>
<dbReference type="SUPFAM" id="SSF54928">
    <property type="entry name" value="RNA-binding domain, RBD"/>
    <property type="match status" value="1"/>
</dbReference>
<dbReference type="Pfam" id="PF00076">
    <property type="entry name" value="RRM_1"/>
    <property type="match status" value="1"/>
</dbReference>
<proteinExistence type="predicted"/>
<organism evidence="2 3">
    <name type="scientific">Ensete ventricosum</name>
    <name type="common">Abyssinian banana</name>
    <name type="synonym">Musa ensete</name>
    <dbReference type="NCBI Taxonomy" id="4639"/>
    <lineage>
        <taxon>Eukaryota</taxon>
        <taxon>Viridiplantae</taxon>
        <taxon>Streptophyta</taxon>
        <taxon>Embryophyta</taxon>
        <taxon>Tracheophyta</taxon>
        <taxon>Spermatophyta</taxon>
        <taxon>Magnoliopsida</taxon>
        <taxon>Liliopsida</taxon>
        <taxon>Zingiberales</taxon>
        <taxon>Musaceae</taxon>
        <taxon>Ensete</taxon>
    </lineage>
</organism>
<sequence>MLNSSKEGTEKRSNKRLWRKVGEGEGDGRRWQTKLWTKAMAAMDGALLFGNRLELNFSKYPNITPAPDTREYAGSSLNRFNNNAAKNYKYCCSPTKMIHLSSLPQDITEDEILTHLEEHGTIMNTKLFEVNGKRQALVMFENEEQATEALVCKHASTIDRSTIRISFSQLQSI</sequence>
<dbReference type="Proteomes" id="UP000287651">
    <property type="component" value="Unassembled WGS sequence"/>
</dbReference>
<protein>
    <submittedName>
        <fullName evidence="2">Uncharacterized protein</fullName>
    </submittedName>
</protein>
<dbReference type="EMBL" id="AMZH03004064">
    <property type="protein sequence ID" value="RRT70302.1"/>
    <property type="molecule type" value="Genomic_DNA"/>
</dbReference>
<dbReference type="PANTHER" id="PTHR15592">
    <property type="entry name" value="MATRIN 3/NUCLEAR PROTEIN 220-RELATED"/>
    <property type="match status" value="1"/>
</dbReference>
<dbReference type="PROSITE" id="PS50102">
    <property type="entry name" value="RRM"/>
    <property type="match status" value="1"/>
</dbReference>
<comment type="caution">
    <text evidence="2">The sequence shown here is derived from an EMBL/GenBank/DDBJ whole genome shotgun (WGS) entry which is preliminary data.</text>
</comment>
<dbReference type="InterPro" id="IPR012677">
    <property type="entry name" value="Nucleotide-bd_a/b_plait_sf"/>
</dbReference>
<reference evidence="2 3" key="1">
    <citation type="journal article" date="2014" name="Agronomy (Basel)">
        <title>A Draft Genome Sequence for Ensete ventricosum, the Drought-Tolerant Tree Against Hunger.</title>
        <authorList>
            <person name="Harrison J."/>
            <person name="Moore K.A."/>
            <person name="Paszkiewicz K."/>
            <person name="Jones T."/>
            <person name="Grant M."/>
            <person name="Ambacheew D."/>
            <person name="Muzemil S."/>
            <person name="Studholme D.J."/>
        </authorList>
    </citation>
    <scope>NUCLEOTIDE SEQUENCE [LARGE SCALE GENOMIC DNA]</scope>
</reference>
<feature type="region of interest" description="Disordered" evidence="1">
    <location>
        <begin position="1"/>
        <end position="26"/>
    </location>
</feature>
<dbReference type="GO" id="GO:0003723">
    <property type="term" value="F:RNA binding"/>
    <property type="evidence" value="ECO:0007669"/>
    <property type="project" value="UniProtKB-UniRule"/>
</dbReference>
<evidence type="ECO:0000256" key="1">
    <source>
        <dbReference type="SAM" id="MobiDB-lite"/>
    </source>
</evidence>
<dbReference type="InterPro" id="IPR000504">
    <property type="entry name" value="RRM_dom"/>
</dbReference>
<dbReference type="Gene3D" id="3.30.70.330">
    <property type="match status" value="1"/>
</dbReference>
<evidence type="ECO:0000313" key="2">
    <source>
        <dbReference type="EMBL" id="RRT70302.1"/>
    </source>
</evidence>
<name>A0A427A275_ENSVE</name>
<dbReference type="InterPro" id="IPR035979">
    <property type="entry name" value="RBD_domain_sf"/>
</dbReference>
<dbReference type="CDD" id="cd12426">
    <property type="entry name" value="RRM4_PTBPH3"/>
    <property type="match status" value="1"/>
</dbReference>
<dbReference type="SMART" id="SM00360">
    <property type="entry name" value="RRM"/>
    <property type="match status" value="1"/>
</dbReference>
<dbReference type="AlphaFoldDB" id="A0A427A275"/>
<gene>
    <name evidence="2" type="ORF">B296_00031258</name>
</gene>